<reference evidence="4 5" key="1">
    <citation type="journal article" date="2018" name="Mol. Genet. Genomics">
        <title>The red deer Cervus elaphus genome CerEla1.0: sequencing, annotating, genes, and chromosomes.</title>
        <authorList>
            <person name="Bana N.A."/>
            <person name="Nyiri A."/>
            <person name="Nagy J."/>
            <person name="Frank K."/>
            <person name="Nagy T."/>
            <person name="Steger V."/>
            <person name="Schiller M."/>
            <person name="Lakatos P."/>
            <person name="Sugar L."/>
            <person name="Horn P."/>
            <person name="Barta E."/>
            <person name="Orosz L."/>
        </authorList>
    </citation>
    <scope>NUCLEOTIDE SEQUENCE [LARGE SCALE GENOMIC DNA]</scope>
    <source>
        <strain evidence="4">Hungarian</strain>
    </source>
</reference>
<comment type="caution">
    <text evidence="4">The sequence shown here is derived from an EMBL/GenBank/DDBJ whole genome shotgun (WGS) entry which is preliminary data.</text>
</comment>
<dbReference type="GO" id="GO:0008083">
    <property type="term" value="F:growth factor activity"/>
    <property type="evidence" value="ECO:0007669"/>
    <property type="project" value="InterPro"/>
</dbReference>
<feature type="non-terminal residue" evidence="4">
    <location>
        <position position="1"/>
    </location>
</feature>
<proteinExistence type="predicted"/>
<dbReference type="GO" id="GO:0005096">
    <property type="term" value="F:GTPase activator activity"/>
    <property type="evidence" value="ECO:0007669"/>
    <property type="project" value="InterPro"/>
</dbReference>
<dbReference type="PANTHER" id="PTHR31179">
    <property type="entry name" value="RAB GTPASE-BINDING EFFECTOR PROTEIN"/>
    <property type="match status" value="1"/>
</dbReference>
<dbReference type="InterPro" id="IPR003914">
    <property type="entry name" value="Rabaptin"/>
</dbReference>
<feature type="region of interest" description="Disordered" evidence="2">
    <location>
        <begin position="114"/>
        <end position="138"/>
    </location>
</feature>
<keyword evidence="5" id="KW-1185">Reference proteome</keyword>
<feature type="domain" description="Rabaptin coiled-coil" evidence="3">
    <location>
        <begin position="16"/>
        <end position="110"/>
    </location>
</feature>
<dbReference type="AlphaFoldDB" id="A0A212CZ07"/>
<feature type="compositionally biased region" description="Gly residues" evidence="2">
    <location>
        <begin position="114"/>
        <end position="124"/>
    </location>
</feature>
<dbReference type="Pfam" id="PF03528">
    <property type="entry name" value="Rabaptin"/>
    <property type="match status" value="1"/>
</dbReference>
<gene>
    <name evidence="4" type="ORF">Celaphus_00007052</name>
</gene>
<dbReference type="InterPro" id="IPR018514">
    <property type="entry name" value="Rabaptin_CC"/>
</dbReference>
<sequence>RTSPLPFTLTVQPGCQACSEDSISSYEAQITSLKQERQQQQQDCEEKERELGRLKQLLSRAHPLDSLEKQMEKAHEDSEKLREIVLPMEQEIEELKAKLLRAEELIQEIQVRGWPGGAEGGRGAAGPRPLSLFPAPSP</sequence>
<dbReference type="PANTHER" id="PTHR31179:SF6">
    <property type="entry name" value="RAB GTPASE-BINDING EFFECTOR PROTEIN 2"/>
    <property type="match status" value="1"/>
</dbReference>
<evidence type="ECO:0000256" key="2">
    <source>
        <dbReference type="SAM" id="MobiDB-lite"/>
    </source>
</evidence>
<name>A0A212CZ07_CEREH</name>
<dbReference type="GO" id="GO:0006897">
    <property type="term" value="P:endocytosis"/>
    <property type="evidence" value="ECO:0007669"/>
    <property type="project" value="InterPro"/>
</dbReference>
<dbReference type="EMBL" id="MKHE01000010">
    <property type="protein sequence ID" value="OWK11229.1"/>
    <property type="molecule type" value="Genomic_DNA"/>
</dbReference>
<evidence type="ECO:0000313" key="4">
    <source>
        <dbReference type="EMBL" id="OWK11229.1"/>
    </source>
</evidence>
<evidence type="ECO:0000256" key="1">
    <source>
        <dbReference type="SAM" id="Coils"/>
    </source>
</evidence>
<evidence type="ECO:0000313" key="5">
    <source>
        <dbReference type="Proteomes" id="UP000242450"/>
    </source>
</evidence>
<accession>A0A212CZ07</accession>
<organism evidence="4 5">
    <name type="scientific">Cervus elaphus hippelaphus</name>
    <name type="common">European red deer</name>
    <dbReference type="NCBI Taxonomy" id="46360"/>
    <lineage>
        <taxon>Eukaryota</taxon>
        <taxon>Metazoa</taxon>
        <taxon>Chordata</taxon>
        <taxon>Craniata</taxon>
        <taxon>Vertebrata</taxon>
        <taxon>Euteleostomi</taxon>
        <taxon>Mammalia</taxon>
        <taxon>Eutheria</taxon>
        <taxon>Laurasiatheria</taxon>
        <taxon>Artiodactyla</taxon>
        <taxon>Ruminantia</taxon>
        <taxon>Pecora</taxon>
        <taxon>Cervidae</taxon>
        <taxon>Cervinae</taxon>
        <taxon>Cervus</taxon>
    </lineage>
</organism>
<dbReference type="Proteomes" id="UP000242450">
    <property type="component" value="Chromosome 10"/>
</dbReference>
<dbReference type="OrthoDB" id="79940at2759"/>
<keyword evidence="1" id="KW-0175">Coiled coil</keyword>
<feature type="coiled-coil region" evidence="1">
    <location>
        <begin position="23"/>
        <end position="112"/>
    </location>
</feature>
<protein>
    <recommendedName>
        <fullName evidence="3">Rabaptin coiled-coil domain-containing protein</fullName>
    </recommendedName>
</protein>
<evidence type="ECO:0000259" key="3">
    <source>
        <dbReference type="Pfam" id="PF03528"/>
    </source>
</evidence>
<feature type="non-terminal residue" evidence="4">
    <location>
        <position position="138"/>
    </location>
</feature>